<dbReference type="Proteomes" id="UP000028302">
    <property type="component" value="Unassembled WGS sequence"/>
</dbReference>
<proteinExistence type="predicted"/>
<dbReference type="AlphaFoldDB" id="A0A084IN68"/>
<dbReference type="EMBL" id="APNK01000006">
    <property type="protein sequence ID" value="KEZ78152.1"/>
    <property type="molecule type" value="Genomic_DNA"/>
</dbReference>
<gene>
    <name evidence="1" type="ORF">C41B8_06192</name>
</gene>
<evidence type="ECO:0008006" key="3">
    <source>
        <dbReference type="Google" id="ProtNLM"/>
    </source>
</evidence>
<protein>
    <recommendedName>
        <fullName evidence="3">DUF4235 domain-containing protein</fullName>
    </recommendedName>
</protein>
<dbReference type="Pfam" id="PF14019">
    <property type="entry name" value="DUF4235"/>
    <property type="match status" value="1"/>
</dbReference>
<organism evidence="1 2">
    <name type="scientific">Salinisphaera hydrothermalis (strain C41B8)</name>
    <dbReference type="NCBI Taxonomy" id="1304275"/>
    <lineage>
        <taxon>Bacteria</taxon>
        <taxon>Pseudomonadati</taxon>
        <taxon>Pseudomonadota</taxon>
        <taxon>Gammaproteobacteria</taxon>
        <taxon>Salinisphaerales</taxon>
        <taxon>Salinisphaeraceae</taxon>
        <taxon>Salinisphaera</taxon>
    </lineage>
</organism>
<sequence>MDKDKAIWLALGAGAAIGASLAARRGATVAWRHAVGEEPPGHAADPRANWTTLVAWATLSGLCVATARLIGRGAAAATYQRLRGRTPPSS</sequence>
<dbReference type="eggNOG" id="ENOG50339QH">
    <property type="taxonomic scope" value="Bacteria"/>
</dbReference>
<comment type="caution">
    <text evidence="1">The sequence shown here is derived from an EMBL/GenBank/DDBJ whole genome shotgun (WGS) entry which is preliminary data.</text>
</comment>
<name>A0A084IN68_SALHC</name>
<dbReference type="RefSeq" id="WP_037335584.1">
    <property type="nucleotide sequence ID" value="NZ_APNK01000006.1"/>
</dbReference>
<dbReference type="InterPro" id="IPR025329">
    <property type="entry name" value="DUF4235"/>
</dbReference>
<accession>A0A084IN68</accession>
<evidence type="ECO:0000313" key="1">
    <source>
        <dbReference type="EMBL" id="KEZ78152.1"/>
    </source>
</evidence>
<reference evidence="1 2" key="1">
    <citation type="submission" date="2013-03" db="EMBL/GenBank/DDBJ databases">
        <title>Salinisphaera hydrothermalis C41B8 Genome Sequencing.</title>
        <authorList>
            <person name="Li C."/>
            <person name="Lai Q."/>
            <person name="Shao Z."/>
        </authorList>
    </citation>
    <scope>NUCLEOTIDE SEQUENCE [LARGE SCALE GENOMIC DNA]</scope>
    <source>
        <strain evidence="1 2">C41B8</strain>
    </source>
</reference>
<keyword evidence="2" id="KW-1185">Reference proteome</keyword>
<evidence type="ECO:0000313" key="2">
    <source>
        <dbReference type="Proteomes" id="UP000028302"/>
    </source>
</evidence>